<gene>
    <name evidence="1" type="ORF">SCLCIDRAFT_119897</name>
</gene>
<reference evidence="1 2" key="1">
    <citation type="submission" date="2014-04" db="EMBL/GenBank/DDBJ databases">
        <authorList>
            <consortium name="DOE Joint Genome Institute"/>
            <person name="Kuo A."/>
            <person name="Kohler A."/>
            <person name="Nagy L.G."/>
            <person name="Floudas D."/>
            <person name="Copeland A."/>
            <person name="Barry K.W."/>
            <person name="Cichocki N."/>
            <person name="Veneault-Fourrey C."/>
            <person name="LaButti K."/>
            <person name="Lindquist E.A."/>
            <person name="Lipzen A."/>
            <person name="Lundell T."/>
            <person name="Morin E."/>
            <person name="Murat C."/>
            <person name="Sun H."/>
            <person name="Tunlid A."/>
            <person name="Henrissat B."/>
            <person name="Grigoriev I.V."/>
            <person name="Hibbett D.S."/>
            <person name="Martin F."/>
            <person name="Nordberg H.P."/>
            <person name="Cantor M.N."/>
            <person name="Hua S.X."/>
        </authorList>
    </citation>
    <scope>NUCLEOTIDE SEQUENCE [LARGE SCALE GENOMIC DNA]</scope>
    <source>
        <strain evidence="1 2">Foug A</strain>
    </source>
</reference>
<name>A0A0C3ABT6_9AGAM</name>
<proteinExistence type="predicted"/>
<evidence type="ECO:0000313" key="2">
    <source>
        <dbReference type="Proteomes" id="UP000053989"/>
    </source>
</evidence>
<feature type="non-terminal residue" evidence="1">
    <location>
        <position position="1"/>
    </location>
</feature>
<protein>
    <submittedName>
        <fullName evidence="1">Uncharacterized protein</fullName>
    </submittedName>
</protein>
<dbReference type="HOGENOM" id="CLU_099691_1_0_1"/>
<dbReference type="InParanoid" id="A0A0C3ABT6"/>
<dbReference type="STRING" id="1036808.A0A0C3ABT6"/>
<dbReference type="InterPro" id="IPR012337">
    <property type="entry name" value="RNaseH-like_sf"/>
</dbReference>
<accession>A0A0C3ABT6</accession>
<dbReference type="SUPFAM" id="SSF53098">
    <property type="entry name" value="Ribonuclease H-like"/>
    <property type="match status" value="1"/>
</dbReference>
<dbReference type="EMBL" id="KN822043">
    <property type="protein sequence ID" value="KIM62382.1"/>
    <property type="molecule type" value="Genomic_DNA"/>
</dbReference>
<dbReference type="OrthoDB" id="3252425at2759"/>
<sequence>LHKLAFRIIHSTTIVLPAWKEILRDLRLVVSCMPRDVMTHWNLTFDLLEYALKHWKAIDLVTQRRELGLRKFEMTDHEWMVVLKQAMLYFSRSTPNLAMVIPVMDHIDHELASSSRNRAYLPSIRAATSLTKKTCNRYYSYTDKSEVYCIAMGEQNFVLLSINANVVNYYKCSTQGTNYLTSRMHNGKTNGLQLLKCLSERSLHVRMPCSPLAVVMTISRSSQQCRARKTM</sequence>
<keyword evidence="2" id="KW-1185">Reference proteome</keyword>
<reference evidence="2" key="2">
    <citation type="submission" date="2015-01" db="EMBL/GenBank/DDBJ databases">
        <title>Evolutionary Origins and Diversification of the Mycorrhizal Mutualists.</title>
        <authorList>
            <consortium name="DOE Joint Genome Institute"/>
            <consortium name="Mycorrhizal Genomics Consortium"/>
            <person name="Kohler A."/>
            <person name="Kuo A."/>
            <person name="Nagy L.G."/>
            <person name="Floudas D."/>
            <person name="Copeland A."/>
            <person name="Barry K.W."/>
            <person name="Cichocki N."/>
            <person name="Veneault-Fourrey C."/>
            <person name="LaButti K."/>
            <person name="Lindquist E.A."/>
            <person name="Lipzen A."/>
            <person name="Lundell T."/>
            <person name="Morin E."/>
            <person name="Murat C."/>
            <person name="Riley R."/>
            <person name="Ohm R."/>
            <person name="Sun H."/>
            <person name="Tunlid A."/>
            <person name="Henrissat B."/>
            <person name="Grigoriev I.V."/>
            <person name="Hibbett D.S."/>
            <person name="Martin F."/>
        </authorList>
    </citation>
    <scope>NUCLEOTIDE SEQUENCE [LARGE SCALE GENOMIC DNA]</scope>
    <source>
        <strain evidence="2">Foug A</strain>
    </source>
</reference>
<organism evidence="1 2">
    <name type="scientific">Scleroderma citrinum Foug A</name>
    <dbReference type="NCBI Taxonomy" id="1036808"/>
    <lineage>
        <taxon>Eukaryota</taxon>
        <taxon>Fungi</taxon>
        <taxon>Dikarya</taxon>
        <taxon>Basidiomycota</taxon>
        <taxon>Agaricomycotina</taxon>
        <taxon>Agaricomycetes</taxon>
        <taxon>Agaricomycetidae</taxon>
        <taxon>Boletales</taxon>
        <taxon>Sclerodermatineae</taxon>
        <taxon>Sclerodermataceae</taxon>
        <taxon>Scleroderma</taxon>
    </lineage>
</organism>
<evidence type="ECO:0000313" key="1">
    <source>
        <dbReference type="EMBL" id="KIM62382.1"/>
    </source>
</evidence>
<dbReference type="Proteomes" id="UP000053989">
    <property type="component" value="Unassembled WGS sequence"/>
</dbReference>
<dbReference type="AlphaFoldDB" id="A0A0C3ABT6"/>